<dbReference type="STRING" id="331657.A0A4U0WU76"/>
<dbReference type="AlphaFoldDB" id="A0A4U0WU76"/>
<dbReference type="PANTHER" id="PTHR33112">
    <property type="entry name" value="DOMAIN PROTEIN, PUTATIVE-RELATED"/>
    <property type="match status" value="1"/>
</dbReference>
<protein>
    <recommendedName>
        <fullName evidence="2">Heterokaryon incompatibility domain-containing protein</fullName>
    </recommendedName>
</protein>
<dbReference type="OrthoDB" id="270167at2759"/>
<proteinExistence type="predicted"/>
<feature type="region of interest" description="Disordered" evidence="1">
    <location>
        <begin position="48"/>
        <end position="81"/>
    </location>
</feature>
<dbReference type="Proteomes" id="UP000308768">
    <property type="component" value="Unassembled WGS sequence"/>
</dbReference>
<sequence length="252" mass="28302">MRLDTAVPFGELYDTEEAFKEAMLSISRHRISRDVAAEWATNLRYLTPAAAPEEEQDATVRHASPDNTDSLVSPDPSSSGEASDDFCACSYHPDDYFSEESHRLALTERSQFPECVHYLAVSYCWESASSIPVSAGHSTPHQYTIETRNGLRRNKVPSHVLDRVIAYARGLTKFIWIDQECIVQDDPRDQQDGIQAMDMGYQRASFCVGLLDVVIDQQRHIDALVAMYEAEGVNESQLKDLAEILELIAADR</sequence>
<evidence type="ECO:0000256" key="1">
    <source>
        <dbReference type="SAM" id="MobiDB-lite"/>
    </source>
</evidence>
<keyword evidence="4" id="KW-1185">Reference proteome</keyword>
<evidence type="ECO:0000259" key="2">
    <source>
        <dbReference type="Pfam" id="PF06985"/>
    </source>
</evidence>
<evidence type="ECO:0000313" key="4">
    <source>
        <dbReference type="Proteomes" id="UP000308768"/>
    </source>
</evidence>
<dbReference type="EMBL" id="NAJN01001162">
    <property type="protein sequence ID" value="TKA65245.1"/>
    <property type="molecule type" value="Genomic_DNA"/>
</dbReference>
<gene>
    <name evidence="3" type="ORF">B0A49_07964</name>
</gene>
<organism evidence="3 4">
    <name type="scientific">Cryomyces minteri</name>
    <dbReference type="NCBI Taxonomy" id="331657"/>
    <lineage>
        <taxon>Eukaryota</taxon>
        <taxon>Fungi</taxon>
        <taxon>Dikarya</taxon>
        <taxon>Ascomycota</taxon>
        <taxon>Pezizomycotina</taxon>
        <taxon>Dothideomycetes</taxon>
        <taxon>Dothideomycetes incertae sedis</taxon>
        <taxon>Cryomyces</taxon>
    </lineage>
</organism>
<evidence type="ECO:0000313" key="3">
    <source>
        <dbReference type="EMBL" id="TKA65245.1"/>
    </source>
</evidence>
<dbReference type="InterPro" id="IPR010730">
    <property type="entry name" value="HET"/>
</dbReference>
<dbReference type="PANTHER" id="PTHR33112:SF16">
    <property type="entry name" value="HETEROKARYON INCOMPATIBILITY DOMAIN-CONTAINING PROTEIN"/>
    <property type="match status" value="1"/>
</dbReference>
<dbReference type="Pfam" id="PF06985">
    <property type="entry name" value="HET"/>
    <property type="match status" value="1"/>
</dbReference>
<reference evidence="3 4" key="1">
    <citation type="submission" date="2017-03" db="EMBL/GenBank/DDBJ databases">
        <title>Genomes of endolithic fungi from Antarctica.</title>
        <authorList>
            <person name="Coleine C."/>
            <person name="Masonjones S."/>
            <person name="Stajich J.E."/>
        </authorList>
    </citation>
    <scope>NUCLEOTIDE SEQUENCE [LARGE SCALE GENOMIC DNA]</scope>
    <source>
        <strain evidence="3 4">CCFEE 5187</strain>
    </source>
</reference>
<feature type="compositionally biased region" description="Polar residues" evidence="1">
    <location>
        <begin position="65"/>
        <end position="81"/>
    </location>
</feature>
<accession>A0A4U0WU76</accession>
<name>A0A4U0WU76_9PEZI</name>
<comment type="caution">
    <text evidence="3">The sequence shown here is derived from an EMBL/GenBank/DDBJ whole genome shotgun (WGS) entry which is preliminary data.</text>
</comment>
<feature type="domain" description="Heterokaryon incompatibility" evidence="2">
    <location>
        <begin position="118"/>
        <end position="214"/>
    </location>
</feature>